<keyword evidence="4 15" id="KW-0378">Hydrolase</keyword>
<feature type="region of interest" description="Disordered" evidence="16">
    <location>
        <begin position="533"/>
        <end position="556"/>
    </location>
</feature>
<keyword evidence="1" id="KW-0540">Nuclease</keyword>
<dbReference type="GO" id="GO:0000725">
    <property type="term" value="P:recombinational repair"/>
    <property type="evidence" value="ECO:0007669"/>
    <property type="project" value="TreeGrafter"/>
</dbReference>
<dbReference type="GO" id="GO:0033202">
    <property type="term" value="C:DNA helicase complex"/>
    <property type="evidence" value="ECO:0007669"/>
    <property type="project" value="TreeGrafter"/>
</dbReference>
<dbReference type="GO" id="GO:0043138">
    <property type="term" value="F:3'-5' DNA helicase activity"/>
    <property type="evidence" value="ECO:0007669"/>
    <property type="project" value="UniProtKB-EC"/>
</dbReference>
<dbReference type="InterPro" id="IPR038726">
    <property type="entry name" value="PDDEXK_AddAB-type"/>
</dbReference>
<keyword evidence="9" id="KW-0234">DNA repair</keyword>
<evidence type="ECO:0000313" key="20">
    <source>
        <dbReference type="Proteomes" id="UP000179037"/>
    </source>
</evidence>
<evidence type="ECO:0000256" key="8">
    <source>
        <dbReference type="ARBA" id="ARBA00023125"/>
    </source>
</evidence>
<dbReference type="SUPFAM" id="SSF52980">
    <property type="entry name" value="Restriction endonuclease-like"/>
    <property type="match status" value="1"/>
</dbReference>
<keyword evidence="8" id="KW-0238">DNA-binding</keyword>
<dbReference type="PANTHER" id="PTHR11070:SF2">
    <property type="entry name" value="ATP-DEPENDENT DNA HELICASE SRS2"/>
    <property type="match status" value="1"/>
</dbReference>
<dbReference type="Pfam" id="PF00580">
    <property type="entry name" value="UvrD-helicase"/>
    <property type="match status" value="1"/>
</dbReference>
<evidence type="ECO:0000256" key="10">
    <source>
        <dbReference type="ARBA" id="ARBA00023235"/>
    </source>
</evidence>
<dbReference type="SUPFAM" id="SSF52540">
    <property type="entry name" value="P-loop containing nucleoside triphosphate hydrolases"/>
    <property type="match status" value="1"/>
</dbReference>
<keyword evidence="10" id="KW-0413">Isomerase</keyword>
<proteinExistence type="predicted"/>
<dbReference type="Pfam" id="PF13361">
    <property type="entry name" value="UvrD_C"/>
    <property type="match status" value="2"/>
</dbReference>
<dbReference type="GO" id="GO:0005829">
    <property type="term" value="C:cytosol"/>
    <property type="evidence" value="ECO:0007669"/>
    <property type="project" value="TreeGrafter"/>
</dbReference>
<accession>A0A1F6U0U2</accession>
<dbReference type="EC" id="5.6.2.4" evidence="12"/>
<dbReference type="STRING" id="1817768.A3A87_07345"/>
<evidence type="ECO:0000256" key="7">
    <source>
        <dbReference type="ARBA" id="ARBA00022840"/>
    </source>
</evidence>
<evidence type="ECO:0000256" key="11">
    <source>
        <dbReference type="ARBA" id="ARBA00034617"/>
    </source>
</evidence>
<comment type="catalytic activity">
    <reaction evidence="11">
        <text>Couples ATP hydrolysis with the unwinding of duplex DNA by translocating in the 3'-5' direction.</text>
        <dbReference type="EC" id="5.6.2.4"/>
    </reaction>
</comment>
<feature type="compositionally biased region" description="Basic and acidic residues" evidence="16">
    <location>
        <begin position="547"/>
        <end position="556"/>
    </location>
</feature>
<dbReference type="PROSITE" id="PS51217">
    <property type="entry name" value="UVRD_HELICASE_CTER"/>
    <property type="match status" value="1"/>
</dbReference>
<evidence type="ECO:0000256" key="2">
    <source>
        <dbReference type="ARBA" id="ARBA00022741"/>
    </source>
</evidence>
<dbReference type="PROSITE" id="PS51198">
    <property type="entry name" value="UVRD_HELICASE_ATP_BIND"/>
    <property type="match status" value="1"/>
</dbReference>
<dbReference type="InterPro" id="IPR014016">
    <property type="entry name" value="UvrD-like_ATP-bd"/>
</dbReference>
<evidence type="ECO:0000256" key="16">
    <source>
        <dbReference type="SAM" id="MobiDB-lite"/>
    </source>
</evidence>
<comment type="catalytic activity">
    <reaction evidence="14">
        <text>ATP + H2O = ADP + phosphate + H(+)</text>
        <dbReference type="Rhea" id="RHEA:13065"/>
        <dbReference type="ChEBI" id="CHEBI:15377"/>
        <dbReference type="ChEBI" id="CHEBI:15378"/>
        <dbReference type="ChEBI" id="CHEBI:30616"/>
        <dbReference type="ChEBI" id="CHEBI:43474"/>
        <dbReference type="ChEBI" id="CHEBI:456216"/>
        <dbReference type="EC" id="5.6.2.4"/>
    </reaction>
</comment>
<dbReference type="GO" id="GO:0004527">
    <property type="term" value="F:exonuclease activity"/>
    <property type="evidence" value="ECO:0007669"/>
    <property type="project" value="UniProtKB-KW"/>
</dbReference>
<feature type="domain" description="UvrD-like helicase C-terminal" evidence="18">
    <location>
        <begin position="513"/>
        <end position="798"/>
    </location>
</feature>
<evidence type="ECO:0000256" key="12">
    <source>
        <dbReference type="ARBA" id="ARBA00034808"/>
    </source>
</evidence>
<keyword evidence="2 15" id="KW-0547">Nucleotide-binding</keyword>
<evidence type="ECO:0000256" key="3">
    <source>
        <dbReference type="ARBA" id="ARBA00022763"/>
    </source>
</evidence>
<feature type="domain" description="UvrD-like helicase ATP-binding" evidence="17">
    <location>
        <begin position="1"/>
        <end position="475"/>
    </location>
</feature>
<evidence type="ECO:0000256" key="14">
    <source>
        <dbReference type="ARBA" id="ARBA00048988"/>
    </source>
</evidence>
<keyword evidence="6" id="KW-0269">Exonuclease</keyword>
<gene>
    <name evidence="19" type="ORF">A3A87_07345</name>
</gene>
<dbReference type="GO" id="GO:0005524">
    <property type="term" value="F:ATP binding"/>
    <property type="evidence" value="ECO:0007669"/>
    <property type="project" value="UniProtKB-UniRule"/>
</dbReference>
<evidence type="ECO:0000256" key="1">
    <source>
        <dbReference type="ARBA" id="ARBA00022722"/>
    </source>
</evidence>
<dbReference type="Proteomes" id="UP000179037">
    <property type="component" value="Unassembled WGS sequence"/>
</dbReference>
<protein>
    <recommendedName>
        <fullName evidence="12">DNA 3'-5' helicase</fullName>
        <ecNumber evidence="12">5.6.2.4</ecNumber>
    </recommendedName>
    <alternativeName>
        <fullName evidence="13">DNA 3'-5' helicase II</fullName>
    </alternativeName>
</protein>
<dbReference type="EMBL" id="MFTC01000054">
    <property type="protein sequence ID" value="OGI50986.1"/>
    <property type="molecule type" value="Genomic_DNA"/>
</dbReference>
<dbReference type="InterPro" id="IPR011335">
    <property type="entry name" value="Restrct_endonuc-II-like"/>
</dbReference>
<evidence type="ECO:0000256" key="4">
    <source>
        <dbReference type="ARBA" id="ARBA00022801"/>
    </source>
</evidence>
<sequence>MIDISLATAPENNVVVQAAAGTGKTWLLTSRIIRLLLEGSEPGAILAITFTRKAAGEIHERVTERLFALAASDAEALVKQLAEIGAGTDQTSRDIARGLYEKHLGAIHALRTTTFHAFCQEILRRFPLEADVPPGFELAEATAELEQAAWLALDRKAFRDKEGALAGALDTLLKECAGVAGTRTALDDFLTHRSDWWAYTENEPDPAGFAATQLRQWLDTTDSTDPLMAFVQHPEMHQRIARYAELLGGHLTATNQEHLADLTRALSDGTPSLQTFNRIRAVLLTDKDEPRQMKRSQTLENKLGANHADELVGLHQEIASHLLAAIAGFKRQGTCRISQAWYVCGMALLEEYQRLKMERGLLDFADLEWKTYRLLNRSRHAEWVQYKLDQRIDHLLVDEFQDTNPTQWRLLLPLLQEMVAGDPERRRSVFLVGDEKQSVYRFRRADPRLFHAARHWLQQHAQAQTLTQHLSWRSSPAIIRFVNLVFHRPSDTDAETDGDYPLQDFQKHDTHHQQLWGRAELLPLIRRQDLPRGNADQAWRNPLEQPRQTDEDTRHRQEGDLIAGKIRQLLGTPVADKDRVRPMTGDDIMILLRDRTHARLYEEALRRAGIPYIGTGRGVFMQSLEVRDLMHLLRHLIEPYNDLALASALRSPIFAASEDDLLRLAQDPPGSWRERLARLTSDLTPDGALSRAQRLLPRWSAYVGRLPVHDLLDRIYCEGNVVARYLAAAVPHLRSRVEANLNRFLELALEVDSGRYPSLSHFLAYLERHSEDDDKSPADPAWNRAPRVRVMTIHAAKGLEAPVVFLADAARGSRNRDRGMRSLIDWPVNDPRPRYFHLAGAKKNIDDVSLALQNEQQWSVRREEANLLYVALTRARQMLYISGCEPGQGDRGWYGFIEKRLRQAEDSGEAARAGLRLNPVSLDEGKTVFNTSAWLEFGEPPALLPPEPPTPDAGFVIDPLLTQPLPAMPETGILNPSRSAQAEDDHPDEAAEFTETRTQVQRRGVVIHRMLERLTSGETRATVEKKLRQEFSERLEEKDFNRWWQETCALTDQAHFREYFDPARYREARNEIPILYHNGERDVYGVIDRLILREDEVVLIDYKTHAHATQENITQLAQDFREQMRRYGEGARRLWPRKKLKLLLLFTACGGVVELGDL</sequence>
<feature type="binding site" evidence="15">
    <location>
        <begin position="18"/>
        <end position="25"/>
    </location>
    <ligand>
        <name>ATP</name>
        <dbReference type="ChEBI" id="CHEBI:30616"/>
    </ligand>
</feature>
<keyword evidence="3" id="KW-0227">DNA damage</keyword>
<dbReference type="Gene3D" id="1.10.486.10">
    <property type="entry name" value="PCRA, domain 4"/>
    <property type="match status" value="1"/>
</dbReference>
<dbReference type="InterPro" id="IPR000212">
    <property type="entry name" value="DNA_helicase_UvrD/REP"/>
</dbReference>
<dbReference type="PANTHER" id="PTHR11070">
    <property type="entry name" value="UVRD / RECB / PCRA DNA HELICASE FAMILY MEMBER"/>
    <property type="match status" value="1"/>
</dbReference>
<dbReference type="InterPro" id="IPR011604">
    <property type="entry name" value="PDDEXK-like_dom_sf"/>
</dbReference>
<evidence type="ECO:0000259" key="17">
    <source>
        <dbReference type="PROSITE" id="PS51198"/>
    </source>
</evidence>
<evidence type="ECO:0000256" key="9">
    <source>
        <dbReference type="ARBA" id="ARBA00023204"/>
    </source>
</evidence>
<keyword evidence="7 15" id="KW-0067">ATP-binding</keyword>
<evidence type="ECO:0000256" key="6">
    <source>
        <dbReference type="ARBA" id="ARBA00022839"/>
    </source>
</evidence>
<dbReference type="Pfam" id="PF12705">
    <property type="entry name" value="PDDEXK_1"/>
    <property type="match status" value="1"/>
</dbReference>
<name>A0A1F6U0U2_9PROT</name>
<keyword evidence="5 15" id="KW-0347">Helicase</keyword>
<comment type="caution">
    <text evidence="19">The sequence shown here is derived from an EMBL/GenBank/DDBJ whole genome shotgun (WGS) entry which is preliminary data.</text>
</comment>
<organism evidence="19 20">
    <name type="scientific">Candidatus Muproteobacteria bacterium RIFCSPLOWO2_01_FULL_60_18</name>
    <dbReference type="NCBI Taxonomy" id="1817768"/>
    <lineage>
        <taxon>Bacteria</taxon>
        <taxon>Pseudomonadati</taxon>
        <taxon>Pseudomonadota</taxon>
        <taxon>Candidatus Muproteobacteria</taxon>
    </lineage>
</organism>
<reference evidence="19 20" key="1">
    <citation type="journal article" date="2016" name="Nat. Commun.">
        <title>Thousands of microbial genomes shed light on interconnected biogeochemical processes in an aquifer system.</title>
        <authorList>
            <person name="Anantharaman K."/>
            <person name="Brown C.T."/>
            <person name="Hug L.A."/>
            <person name="Sharon I."/>
            <person name="Castelle C.J."/>
            <person name="Probst A.J."/>
            <person name="Thomas B.C."/>
            <person name="Singh A."/>
            <person name="Wilkins M.J."/>
            <person name="Karaoz U."/>
            <person name="Brodie E.L."/>
            <person name="Williams K.H."/>
            <person name="Hubbard S.S."/>
            <person name="Banfield J.F."/>
        </authorList>
    </citation>
    <scope>NUCLEOTIDE SEQUENCE [LARGE SCALE GENOMIC DNA]</scope>
</reference>
<evidence type="ECO:0000259" key="18">
    <source>
        <dbReference type="PROSITE" id="PS51217"/>
    </source>
</evidence>
<dbReference type="Gene3D" id="3.90.320.10">
    <property type="match status" value="1"/>
</dbReference>
<dbReference type="AlphaFoldDB" id="A0A1F6U0U2"/>
<dbReference type="InterPro" id="IPR014017">
    <property type="entry name" value="DNA_helicase_UvrD-like_C"/>
</dbReference>
<evidence type="ECO:0000256" key="15">
    <source>
        <dbReference type="PROSITE-ProRule" id="PRU00560"/>
    </source>
</evidence>
<evidence type="ECO:0000313" key="19">
    <source>
        <dbReference type="EMBL" id="OGI50986.1"/>
    </source>
</evidence>
<dbReference type="GO" id="GO:0003677">
    <property type="term" value="F:DNA binding"/>
    <property type="evidence" value="ECO:0007669"/>
    <property type="project" value="UniProtKB-KW"/>
</dbReference>
<evidence type="ECO:0000256" key="13">
    <source>
        <dbReference type="ARBA" id="ARBA00034923"/>
    </source>
</evidence>
<dbReference type="InterPro" id="IPR027417">
    <property type="entry name" value="P-loop_NTPase"/>
</dbReference>
<evidence type="ECO:0000256" key="5">
    <source>
        <dbReference type="ARBA" id="ARBA00022806"/>
    </source>
</evidence>
<dbReference type="Gene3D" id="3.40.50.300">
    <property type="entry name" value="P-loop containing nucleotide triphosphate hydrolases"/>
    <property type="match status" value="4"/>
</dbReference>